<dbReference type="AlphaFoldDB" id="A0A0A9FRD2"/>
<sequence>MSSHVPTARQPPTTRTGTVPHAAASLISLLCNPSTTLSSTACNKPRHEKWPVAPSLCAMTMSIATRSLGDTGATRSCPSPRSPPPVSLLPVPATLPLLLATTPLPGTSSQWHHPSP</sequence>
<protein>
    <submittedName>
        <fullName evidence="2">Uncharacterized protein</fullName>
    </submittedName>
</protein>
<dbReference type="EMBL" id="GBRH01182506">
    <property type="protein sequence ID" value="JAE15390.1"/>
    <property type="molecule type" value="Transcribed_RNA"/>
</dbReference>
<accession>A0A0A9FRD2</accession>
<proteinExistence type="predicted"/>
<feature type="region of interest" description="Disordered" evidence="1">
    <location>
        <begin position="69"/>
        <end position="88"/>
    </location>
</feature>
<evidence type="ECO:0000256" key="1">
    <source>
        <dbReference type="SAM" id="MobiDB-lite"/>
    </source>
</evidence>
<organism evidence="2">
    <name type="scientific">Arundo donax</name>
    <name type="common">Giant reed</name>
    <name type="synonym">Donax arundinaceus</name>
    <dbReference type="NCBI Taxonomy" id="35708"/>
    <lineage>
        <taxon>Eukaryota</taxon>
        <taxon>Viridiplantae</taxon>
        <taxon>Streptophyta</taxon>
        <taxon>Embryophyta</taxon>
        <taxon>Tracheophyta</taxon>
        <taxon>Spermatophyta</taxon>
        <taxon>Magnoliopsida</taxon>
        <taxon>Liliopsida</taxon>
        <taxon>Poales</taxon>
        <taxon>Poaceae</taxon>
        <taxon>PACMAD clade</taxon>
        <taxon>Arundinoideae</taxon>
        <taxon>Arundineae</taxon>
        <taxon>Arundo</taxon>
    </lineage>
</organism>
<reference evidence="2" key="2">
    <citation type="journal article" date="2015" name="Data Brief">
        <title>Shoot transcriptome of the giant reed, Arundo donax.</title>
        <authorList>
            <person name="Barrero R.A."/>
            <person name="Guerrero F.D."/>
            <person name="Moolhuijzen P."/>
            <person name="Goolsby J.A."/>
            <person name="Tidwell J."/>
            <person name="Bellgard S.E."/>
            <person name="Bellgard M.I."/>
        </authorList>
    </citation>
    <scope>NUCLEOTIDE SEQUENCE</scope>
    <source>
        <tissue evidence="2">Shoot tissue taken approximately 20 cm above the soil surface</tissue>
    </source>
</reference>
<evidence type="ECO:0000313" key="2">
    <source>
        <dbReference type="EMBL" id="JAE15390.1"/>
    </source>
</evidence>
<reference evidence="2" key="1">
    <citation type="submission" date="2014-09" db="EMBL/GenBank/DDBJ databases">
        <authorList>
            <person name="Magalhaes I.L.F."/>
            <person name="Oliveira U."/>
            <person name="Santos F.R."/>
            <person name="Vidigal T.H.D.A."/>
            <person name="Brescovit A.D."/>
            <person name="Santos A.J."/>
        </authorList>
    </citation>
    <scope>NUCLEOTIDE SEQUENCE</scope>
    <source>
        <tissue evidence="2">Shoot tissue taken approximately 20 cm above the soil surface</tissue>
    </source>
</reference>
<name>A0A0A9FRD2_ARUDO</name>